<organism evidence="1 2">
    <name type="scientific">Canavalia gladiata</name>
    <name type="common">Sword bean</name>
    <name type="synonym">Dolichos gladiatus</name>
    <dbReference type="NCBI Taxonomy" id="3824"/>
    <lineage>
        <taxon>Eukaryota</taxon>
        <taxon>Viridiplantae</taxon>
        <taxon>Streptophyta</taxon>
        <taxon>Embryophyta</taxon>
        <taxon>Tracheophyta</taxon>
        <taxon>Spermatophyta</taxon>
        <taxon>Magnoliopsida</taxon>
        <taxon>eudicotyledons</taxon>
        <taxon>Gunneridae</taxon>
        <taxon>Pentapetalae</taxon>
        <taxon>rosids</taxon>
        <taxon>fabids</taxon>
        <taxon>Fabales</taxon>
        <taxon>Fabaceae</taxon>
        <taxon>Papilionoideae</taxon>
        <taxon>50 kb inversion clade</taxon>
        <taxon>NPAAA clade</taxon>
        <taxon>indigoferoid/millettioid clade</taxon>
        <taxon>Phaseoleae</taxon>
        <taxon>Canavalia</taxon>
    </lineage>
</organism>
<evidence type="ECO:0000313" key="2">
    <source>
        <dbReference type="Proteomes" id="UP001367508"/>
    </source>
</evidence>
<accession>A0AAN9LVR2</accession>
<name>A0AAN9LVR2_CANGL</name>
<gene>
    <name evidence="1" type="ORF">VNO77_21214</name>
</gene>
<evidence type="ECO:0000313" key="1">
    <source>
        <dbReference type="EMBL" id="KAK7340508.1"/>
    </source>
</evidence>
<dbReference type="EMBL" id="JAYMYQ010000004">
    <property type="protein sequence ID" value="KAK7340508.1"/>
    <property type="molecule type" value="Genomic_DNA"/>
</dbReference>
<dbReference type="AlphaFoldDB" id="A0AAN9LVR2"/>
<keyword evidence="2" id="KW-1185">Reference proteome</keyword>
<protein>
    <submittedName>
        <fullName evidence="1">Uncharacterized protein</fullName>
    </submittedName>
</protein>
<proteinExistence type="predicted"/>
<sequence>MFLGCLGVRKGTYANRFCNLIGHELSSNSPLFSQLSKIVNQGKLLPFSMSSSLGVKRFVFSYLLSMSPLCSTVSNSHSLNTNIMWQCVESILFDSKPEPGSEYYGPIHGKSVPSCFSQDRSWS</sequence>
<comment type="caution">
    <text evidence="1">The sequence shown here is derived from an EMBL/GenBank/DDBJ whole genome shotgun (WGS) entry which is preliminary data.</text>
</comment>
<reference evidence="1 2" key="1">
    <citation type="submission" date="2024-01" db="EMBL/GenBank/DDBJ databases">
        <title>The genomes of 5 underutilized Papilionoideae crops provide insights into root nodulation and disease resistanc.</title>
        <authorList>
            <person name="Jiang F."/>
        </authorList>
    </citation>
    <scope>NUCLEOTIDE SEQUENCE [LARGE SCALE GENOMIC DNA]</scope>
    <source>
        <strain evidence="1">LVBAO_FW01</strain>
        <tissue evidence="1">Leaves</tissue>
    </source>
</reference>
<dbReference type="Proteomes" id="UP001367508">
    <property type="component" value="Unassembled WGS sequence"/>
</dbReference>